<proteinExistence type="predicted"/>
<protein>
    <submittedName>
        <fullName evidence="1">Uncharacterized protein</fullName>
    </submittedName>
</protein>
<keyword evidence="2" id="KW-1185">Reference proteome</keyword>
<reference evidence="2" key="2">
    <citation type="journal article" date="2018" name="Mol. Plant Microbe Interact.">
        <title>Genome sequence resources for the wheat stripe rust pathogen (Puccinia striiformis f. sp. tritici) and the barley stripe rust pathogen (Puccinia striiformis f. sp. hordei).</title>
        <authorList>
            <person name="Xia C."/>
            <person name="Wang M."/>
            <person name="Yin C."/>
            <person name="Cornejo O.E."/>
            <person name="Hulbert S.H."/>
            <person name="Chen X."/>
        </authorList>
    </citation>
    <scope>NUCLEOTIDE SEQUENCE [LARGE SCALE GENOMIC DNA]</scope>
    <source>
        <strain evidence="2">93-210</strain>
    </source>
</reference>
<reference evidence="1 2" key="3">
    <citation type="journal article" date="2022" name="Microbiol. Spectr.">
        <title>Folding features and dynamics of 3D genome architecture in plant fungal pathogens.</title>
        <authorList>
            <person name="Xia C."/>
        </authorList>
    </citation>
    <scope>NUCLEOTIDE SEQUENCE [LARGE SCALE GENOMIC DNA]</scope>
    <source>
        <strain evidence="1 2">93-210</strain>
    </source>
</reference>
<sequence>MESVDSFWFKGSVLEVHRGVLQGCLSKNIWMDKGSKPSLISWVEELQFSIQPSLHSKANRTSKRNSPLISDPKTANNKESQGKNILGPPGSKDPDLHNLVGGGGGSSQIASLLGGDRQSDAMKYWVPSPIAQQSSINPVEAPSEPTSQQVACSGGRGRGIAPGDDARWLSLDTL</sequence>
<accession>A0ACC0DTT3</accession>
<dbReference type="EMBL" id="CM045880">
    <property type="protein sequence ID" value="KAI7938333.1"/>
    <property type="molecule type" value="Genomic_DNA"/>
</dbReference>
<name>A0ACC0DTT3_9BASI</name>
<gene>
    <name evidence="1" type="ORF">MJO28_015253</name>
</gene>
<evidence type="ECO:0000313" key="2">
    <source>
        <dbReference type="Proteomes" id="UP001060170"/>
    </source>
</evidence>
<dbReference type="Proteomes" id="UP001060170">
    <property type="component" value="Chromosome 16"/>
</dbReference>
<comment type="caution">
    <text evidence="1">The sequence shown here is derived from an EMBL/GenBank/DDBJ whole genome shotgun (WGS) entry which is preliminary data.</text>
</comment>
<reference evidence="2" key="1">
    <citation type="journal article" date="2018" name="BMC Genomics">
        <title>Genomic insights into host adaptation between the wheat stripe rust pathogen (Puccinia striiformis f. sp. tritici) and the barley stripe rust pathogen (Puccinia striiformis f. sp. hordei).</title>
        <authorList>
            <person name="Xia C."/>
            <person name="Wang M."/>
            <person name="Yin C."/>
            <person name="Cornejo O.E."/>
            <person name="Hulbert S.H."/>
            <person name="Chen X."/>
        </authorList>
    </citation>
    <scope>NUCLEOTIDE SEQUENCE [LARGE SCALE GENOMIC DNA]</scope>
    <source>
        <strain evidence="2">93-210</strain>
    </source>
</reference>
<organism evidence="1 2">
    <name type="scientific">Puccinia striiformis f. sp. tritici</name>
    <dbReference type="NCBI Taxonomy" id="168172"/>
    <lineage>
        <taxon>Eukaryota</taxon>
        <taxon>Fungi</taxon>
        <taxon>Dikarya</taxon>
        <taxon>Basidiomycota</taxon>
        <taxon>Pucciniomycotina</taxon>
        <taxon>Pucciniomycetes</taxon>
        <taxon>Pucciniales</taxon>
        <taxon>Pucciniaceae</taxon>
        <taxon>Puccinia</taxon>
    </lineage>
</organism>
<evidence type="ECO:0000313" key="1">
    <source>
        <dbReference type="EMBL" id="KAI7938333.1"/>
    </source>
</evidence>